<evidence type="ECO:0000313" key="2">
    <source>
        <dbReference type="EMBL" id="AVH57503.1"/>
    </source>
</evidence>
<gene>
    <name evidence="2" type="ORF">C4B68_18900</name>
</gene>
<dbReference type="InterPro" id="IPR046036">
    <property type="entry name" value="DUF5994"/>
</dbReference>
<dbReference type="Proteomes" id="UP000238413">
    <property type="component" value="Chromosome"/>
</dbReference>
<accession>A0ABM6SRZ5</accession>
<dbReference type="RefSeq" id="WP_099505911.1">
    <property type="nucleotide sequence ID" value="NZ_CP026652.1"/>
</dbReference>
<dbReference type="EMBL" id="CP026652">
    <property type="protein sequence ID" value="AVH57503.1"/>
    <property type="molecule type" value="Genomic_DNA"/>
</dbReference>
<name>A0ABM6SRZ5_9ACTN</name>
<proteinExistence type="predicted"/>
<evidence type="ECO:0000313" key="3">
    <source>
        <dbReference type="Proteomes" id="UP000238413"/>
    </source>
</evidence>
<reference evidence="2 3" key="1">
    <citation type="submission" date="2018-02" db="EMBL/GenBank/DDBJ databases">
        <title>Complete genome sequence of Streptomyces dengpaensis, the producer of angucyclines.</title>
        <authorList>
            <person name="Yumei L."/>
        </authorList>
    </citation>
    <scope>NUCLEOTIDE SEQUENCE [LARGE SCALE GENOMIC DNA]</scope>
    <source>
        <strain evidence="2 3">XZHG99</strain>
    </source>
</reference>
<organism evidence="2 3">
    <name type="scientific">Streptomyces dengpaensis</name>
    <dbReference type="NCBI Taxonomy" id="2049881"/>
    <lineage>
        <taxon>Bacteria</taxon>
        <taxon>Bacillati</taxon>
        <taxon>Actinomycetota</taxon>
        <taxon>Actinomycetes</taxon>
        <taxon>Kitasatosporales</taxon>
        <taxon>Streptomycetaceae</taxon>
        <taxon>Streptomyces</taxon>
    </lineage>
</organism>
<feature type="region of interest" description="Disordered" evidence="1">
    <location>
        <begin position="1"/>
        <end position="38"/>
    </location>
</feature>
<evidence type="ECO:0000256" key="1">
    <source>
        <dbReference type="SAM" id="MobiDB-lite"/>
    </source>
</evidence>
<keyword evidence="3" id="KW-1185">Reference proteome</keyword>
<dbReference type="Pfam" id="PF19457">
    <property type="entry name" value="DUF5994"/>
    <property type="match status" value="1"/>
</dbReference>
<protein>
    <submittedName>
        <fullName evidence="2">Uncharacterized protein</fullName>
    </submittedName>
</protein>
<sequence length="140" mass="14497">MTATVSYAPALEDRPSSPSLRMSPVLTGSAPAPVDGAWWPRSRDPGAELLSLTAIPVSAAWLMSTASDPLRTSTTGQLMEEAARLRTVAATDRAVEAVWDAESGHEASGPTSRPRIPAVTAPVFGIPTVALPTPNPAKGV</sequence>